<dbReference type="RefSeq" id="WP_109282596.1">
    <property type="nucleotide sequence ID" value="NZ_JBFAUK010000009.1"/>
</dbReference>
<evidence type="ECO:0000313" key="3">
    <source>
        <dbReference type="Proteomes" id="UP001552594"/>
    </source>
</evidence>
<gene>
    <name evidence="2" type="ORF">AB0L16_13890</name>
</gene>
<evidence type="ECO:0000313" key="2">
    <source>
        <dbReference type="EMBL" id="MEV5507556.1"/>
    </source>
</evidence>
<name>A0ABV3JXD7_STRON</name>
<dbReference type="EMBL" id="JBFAUK010000009">
    <property type="protein sequence ID" value="MEV5507556.1"/>
    <property type="molecule type" value="Genomic_DNA"/>
</dbReference>
<accession>A0ABV3JXD7</accession>
<dbReference type="NCBIfam" id="NF040464">
    <property type="entry name" value="SCO3374_fam"/>
    <property type="match status" value="1"/>
</dbReference>
<keyword evidence="3" id="KW-1185">Reference proteome</keyword>
<sequence length="229" mass="23753">MTAVLPGPRAPLDQPGPSYPPGAWRRWYEQGLGWPVCEGEPLRLPTGVRFDALGLPLGAGLAVLRRGLRTGPVAWDTGARTLWFLTAVGSAEELPGLLDWLEWGGVALELTAQGAGGRIAAPVPVGEGRSRAPSGLGGKPPPVPREAVWLRPPAPGREVEPTLPVCGLGGVQSAPDLVRLVSAAATECHRARLLGAGAARGGQPTGIQPLAFSYASRISAGTRPRSLTL</sequence>
<proteinExistence type="predicted"/>
<dbReference type="InterPro" id="IPR047919">
    <property type="entry name" value="SCO3374-like"/>
</dbReference>
<reference evidence="2 3" key="1">
    <citation type="submission" date="2024-06" db="EMBL/GenBank/DDBJ databases">
        <title>The Natural Products Discovery Center: Release of the First 8490 Sequenced Strains for Exploring Actinobacteria Biosynthetic Diversity.</title>
        <authorList>
            <person name="Kalkreuter E."/>
            <person name="Kautsar S.A."/>
            <person name="Yang D."/>
            <person name="Bader C.D."/>
            <person name="Teijaro C.N."/>
            <person name="Fluegel L."/>
            <person name="Davis C.M."/>
            <person name="Simpson J.R."/>
            <person name="Lauterbach L."/>
            <person name="Steele A.D."/>
            <person name="Gui C."/>
            <person name="Meng S."/>
            <person name="Li G."/>
            <person name="Viehrig K."/>
            <person name="Ye F."/>
            <person name="Su P."/>
            <person name="Kiefer A.F."/>
            <person name="Nichols A."/>
            <person name="Cepeda A.J."/>
            <person name="Yan W."/>
            <person name="Fan B."/>
            <person name="Jiang Y."/>
            <person name="Adhikari A."/>
            <person name="Zheng C.-J."/>
            <person name="Schuster L."/>
            <person name="Cowan T.M."/>
            <person name="Smanski M.J."/>
            <person name="Chevrette M.G."/>
            <person name="De Carvalho L.P.S."/>
            <person name="Shen B."/>
        </authorList>
    </citation>
    <scope>NUCLEOTIDE SEQUENCE [LARGE SCALE GENOMIC DNA]</scope>
    <source>
        <strain evidence="2 3">NPDC052347</strain>
    </source>
</reference>
<protein>
    <submittedName>
        <fullName evidence="2">SCO3374 family protein</fullName>
    </submittedName>
</protein>
<comment type="caution">
    <text evidence="2">The sequence shown here is derived from an EMBL/GenBank/DDBJ whole genome shotgun (WGS) entry which is preliminary data.</text>
</comment>
<organism evidence="2 3">
    <name type="scientific">Streptomyces orinoci</name>
    <name type="common">Streptoverticillium orinoci</name>
    <dbReference type="NCBI Taxonomy" id="67339"/>
    <lineage>
        <taxon>Bacteria</taxon>
        <taxon>Bacillati</taxon>
        <taxon>Actinomycetota</taxon>
        <taxon>Actinomycetes</taxon>
        <taxon>Kitasatosporales</taxon>
        <taxon>Streptomycetaceae</taxon>
        <taxon>Streptomyces</taxon>
    </lineage>
</organism>
<evidence type="ECO:0000256" key="1">
    <source>
        <dbReference type="SAM" id="MobiDB-lite"/>
    </source>
</evidence>
<dbReference type="Proteomes" id="UP001552594">
    <property type="component" value="Unassembled WGS sequence"/>
</dbReference>
<feature type="region of interest" description="Disordered" evidence="1">
    <location>
        <begin position="121"/>
        <end position="145"/>
    </location>
</feature>